<comment type="caution">
    <text evidence="1">The sequence shown here is derived from an EMBL/GenBank/DDBJ whole genome shotgun (WGS) entry which is preliminary data.</text>
</comment>
<proteinExistence type="predicted"/>
<name>A0A2S8FSJ3_9BACT</name>
<gene>
    <name evidence="1" type="ORF">C5Y83_16220</name>
</gene>
<accession>A0A2S8FSJ3</accession>
<dbReference type="RefSeq" id="WP_105330749.1">
    <property type="nucleotide sequence ID" value="NZ_PUHY01000010.1"/>
</dbReference>
<dbReference type="Proteomes" id="UP000238322">
    <property type="component" value="Unassembled WGS sequence"/>
</dbReference>
<evidence type="ECO:0000313" key="1">
    <source>
        <dbReference type="EMBL" id="PQO35020.1"/>
    </source>
</evidence>
<organism evidence="1 2">
    <name type="scientific">Blastopirellula marina</name>
    <dbReference type="NCBI Taxonomy" id="124"/>
    <lineage>
        <taxon>Bacteria</taxon>
        <taxon>Pseudomonadati</taxon>
        <taxon>Planctomycetota</taxon>
        <taxon>Planctomycetia</taxon>
        <taxon>Pirellulales</taxon>
        <taxon>Pirellulaceae</taxon>
        <taxon>Blastopirellula</taxon>
    </lineage>
</organism>
<reference evidence="1 2" key="1">
    <citation type="submission" date="2018-02" db="EMBL/GenBank/DDBJ databases">
        <title>Comparative genomes isolates from brazilian mangrove.</title>
        <authorList>
            <person name="Araujo J.E."/>
            <person name="Taketani R.G."/>
            <person name="Silva M.C.P."/>
            <person name="Loureco M.V."/>
            <person name="Andreote F.D."/>
        </authorList>
    </citation>
    <scope>NUCLEOTIDE SEQUENCE [LARGE SCALE GENOMIC DNA]</scope>
    <source>
        <strain evidence="1 2">Hex-1 MGV</strain>
    </source>
</reference>
<dbReference type="AlphaFoldDB" id="A0A2S8FSJ3"/>
<sequence>MSILIDPPPSSYDRLMSRIAANQVKQHEQAAEQFRRLLIASKIDQLRRSAGLPLGHSWKVHTVDRLEQMGGG</sequence>
<protein>
    <submittedName>
        <fullName evidence="1">Uncharacterized protein</fullName>
    </submittedName>
</protein>
<dbReference type="EMBL" id="PUHY01000010">
    <property type="protein sequence ID" value="PQO35020.1"/>
    <property type="molecule type" value="Genomic_DNA"/>
</dbReference>
<evidence type="ECO:0000313" key="2">
    <source>
        <dbReference type="Proteomes" id="UP000238322"/>
    </source>
</evidence>